<feature type="transmembrane region" description="Helical" evidence="1">
    <location>
        <begin position="12"/>
        <end position="36"/>
    </location>
</feature>
<keyword evidence="1" id="KW-1133">Transmembrane helix</keyword>
<accession>A0A239PLA6</accession>
<dbReference type="Proteomes" id="UP000198346">
    <property type="component" value="Unassembled WGS sequence"/>
</dbReference>
<evidence type="ECO:0000313" key="3">
    <source>
        <dbReference type="Proteomes" id="UP000198346"/>
    </source>
</evidence>
<keyword evidence="1" id="KW-0812">Transmembrane</keyword>
<evidence type="ECO:0000313" key="2">
    <source>
        <dbReference type="EMBL" id="SNT68113.1"/>
    </source>
</evidence>
<dbReference type="AlphaFoldDB" id="A0A239PLA6"/>
<dbReference type="EMBL" id="FZQA01000001">
    <property type="protein sequence ID" value="SNT68113.1"/>
    <property type="molecule type" value="Genomic_DNA"/>
</dbReference>
<protein>
    <submittedName>
        <fullName evidence="2">Uncharacterized protein</fullName>
    </submittedName>
</protein>
<proteinExistence type="predicted"/>
<organism evidence="2 3">
    <name type="scientific">Amphiplicatus metriothermophilus</name>
    <dbReference type="NCBI Taxonomy" id="1519374"/>
    <lineage>
        <taxon>Bacteria</taxon>
        <taxon>Pseudomonadati</taxon>
        <taxon>Pseudomonadota</taxon>
        <taxon>Alphaproteobacteria</taxon>
        <taxon>Parvularculales</taxon>
        <taxon>Parvularculaceae</taxon>
        <taxon>Amphiplicatus</taxon>
    </lineage>
</organism>
<keyword evidence="1" id="KW-0472">Membrane</keyword>
<gene>
    <name evidence="2" type="ORF">SAMN06297382_0609</name>
</gene>
<sequence>MTNGFSRVRFFLSVAGAAIVTIAATGGALILLASFLR</sequence>
<evidence type="ECO:0000256" key="1">
    <source>
        <dbReference type="SAM" id="Phobius"/>
    </source>
</evidence>
<name>A0A239PLA6_9PROT</name>
<reference evidence="2 3" key="1">
    <citation type="submission" date="2017-07" db="EMBL/GenBank/DDBJ databases">
        <authorList>
            <person name="Sun Z.S."/>
            <person name="Albrecht U."/>
            <person name="Echele G."/>
            <person name="Lee C.C."/>
        </authorList>
    </citation>
    <scope>NUCLEOTIDE SEQUENCE [LARGE SCALE GENOMIC DNA]</scope>
    <source>
        <strain evidence="2 3">CGMCC 1.12710</strain>
    </source>
</reference>
<keyword evidence="3" id="KW-1185">Reference proteome</keyword>